<name>A0A1Y2CIC7_9FUNG</name>
<dbReference type="STRING" id="329046.A0A1Y2CIC7"/>
<dbReference type="InterPro" id="IPR027040">
    <property type="entry name" value="PSMD4"/>
</dbReference>
<dbReference type="GO" id="GO:1990426">
    <property type="term" value="P:mitotic recombination-dependent replication fork processing"/>
    <property type="evidence" value="ECO:0007669"/>
    <property type="project" value="EnsemblFungi"/>
</dbReference>
<sequence>MVLEACFLVLDNSEWMRNGDFTPSRLEAQNDAVTLLFNAKIQSNPENTVGLMTMAGKGPEVLVTLTAEIGKILTALHKVRISEKPNISTGVQIAQLALKHRQNKNQRQRIIVFVGSPLPEDEKSLVKLGKKLKKNNIAVDIVNFGEDQENTAKLEAFINAVNSSDNSHLVTVPPGPHVLSDILISNGAPPAGFSAGGAGGFEFGVDPSLDPELALALRISMEEERARQEA</sequence>
<organism evidence="4 5">
    <name type="scientific">Rhizoclosmatium globosum</name>
    <dbReference type="NCBI Taxonomy" id="329046"/>
    <lineage>
        <taxon>Eukaryota</taxon>
        <taxon>Fungi</taxon>
        <taxon>Fungi incertae sedis</taxon>
        <taxon>Chytridiomycota</taxon>
        <taxon>Chytridiomycota incertae sedis</taxon>
        <taxon>Chytridiomycetes</taxon>
        <taxon>Chytridiales</taxon>
        <taxon>Chytriomycetaceae</taxon>
        <taxon>Rhizoclosmatium</taxon>
    </lineage>
</organism>
<evidence type="ECO:0000259" key="3">
    <source>
        <dbReference type="PROSITE" id="PS50234"/>
    </source>
</evidence>
<dbReference type="GO" id="GO:0043248">
    <property type="term" value="P:proteasome assembly"/>
    <property type="evidence" value="ECO:0007669"/>
    <property type="project" value="EnsemblFungi"/>
</dbReference>
<dbReference type="GO" id="GO:0120290">
    <property type="term" value="P:stalled replication fork localization to nuclear periphery"/>
    <property type="evidence" value="ECO:0007669"/>
    <property type="project" value="EnsemblFungi"/>
</dbReference>
<comment type="caution">
    <text evidence="4">The sequence shown here is derived from an EMBL/GenBank/DDBJ whole genome shotgun (WGS) entry which is preliminary data.</text>
</comment>
<dbReference type="GO" id="GO:0005829">
    <property type="term" value="C:cytosol"/>
    <property type="evidence" value="ECO:0007669"/>
    <property type="project" value="TreeGrafter"/>
</dbReference>
<dbReference type="SMART" id="SM00327">
    <property type="entry name" value="VWA"/>
    <property type="match status" value="1"/>
</dbReference>
<comment type="similarity">
    <text evidence="1">Belongs to the proteasome subunit S5A family.</text>
</comment>
<dbReference type="InterPro" id="IPR003903">
    <property type="entry name" value="UIM_dom"/>
</dbReference>
<dbReference type="Pfam" id="PF13519">
    <property type="entry name" value="VWA_2"/>
    <property type="match status" value="1"/>
</dbReference>
<dbReference type="GO" id="GO:0005634">
    <property type="term" value="C:nucleus"/>
    <property type="evidence" value="ECO:0007669"/>
    <property type="project" value="TreeGrafter"/>
</dbReference>
<dbReference type="PANTHER" id="PTHR10223">
    <property type="entry name" value="26S PROTEASOME NON-ATPASE REGULATORY SUBUNIT 4"/>
    <property type="match status" value="1"/>
</dbReference>
<evidence type="ECO:0000313" key="4">
    <source>
        <dbReference type="EMBL" id="ORY46065.1"/>
    </source>
</evidence>
<proteinExistence type="inferred from homology"/>
<feature type="domain" description="VWFA" evidence="3">
    <location>
        <begin position="5"/>
        <end position="187"/>
    </location>
</feature>
<gene>
    <name evidence="4" type="ORF">BCR33DRAFT_716074</name>
</gene>
<evidence type="ECO:0000256" key="2">
    <source>
        <dbReference type="ARBA" id="ARBA00022942"/>
    </source>
</evidence>
<dbReference type="EMBL" id="MCGO01000018">
    <property type="protein sequence ID" value="ORY46065.1"/>
    <property type="molecule type" value="Genomic_DNA"/>
</dbReference>
<accession>A0A1Y2CIC7</accession>
<keyword evidence="2" id="KW-0647">Proteasome</keyword>
<dbReference type="Proteomes" id="UP000193642">
    <property type="component" value="Unassembled WGS sequence"/>
</dbReference>
<dbReference type="PROSITE" id="PS50234">
    <property type="entry name" value="VWFA"/>
    <property type="match status" value="1"/>
</dbReference>
<dbReference type="Gene3D" id="1.10.287.3990">
    <property type="match status" value="1"/>
</dbReference>
<dbReference type="GO" id="GO:0008540">
    <property type="term" value="C:proteasome regulatory particle, base subcomplex"/>
    <property type="evidence" value="ECO:0007669"/>
    <property type="project" value="EnsemblFungi"/>
</dbReference>
<dbReference type="InterPro" id="IPR036465">
    <property type="entry name" value="vWFA_dom_sf"/>
</dbReference>
<evidence type="ECO:0000256" key="1">
    <source>
        <dbReference type="ARBA" id="ARBA00005574"/>
    </source>
</evidence>
<dbReference type="AlphaFoldDB" id="A0A1Y2CIC7"/>
<dbReference type="PROSITE" id="PS50330">
    <property type="entry name" value="UIM"/>
    <property type="match status" value="1"/>
</dbReference>
<dbReference type="GO" id="GO:0036435">
    <property type="term" value="F:K48-linked polyubiquitin modification-dependent protein binding"/>
    <property type="evidence" value="ECO:0007669"/>
    <property type="project" value="EnsemblFungi"/>
</dbReference>
<dbReference type="Gene3D" id="3.40.50.410">
    <property type="entry name" value="von Willebrand factor, type A domain"/>
    <property type="match status" value="1"/>
</dbReference>
<dbReference type="GO" id="GO:0008541">
    <property type="term" value="C:proteasome regulatory particle, lid subcomplex"/>
    <property type="evidence" value="ECO:0007669"/>
    <property type="project" value="EnsemblFungi"/>
</dbReference>
<dbReference type="FunFam" id="3.40.50.410:FF:000005">
    <property type="entry name" value="26S proteasome non-ATPase regulatory subunit 4"/>
    <property type="match status" value="1"/>
</dbReference>
<dbReference type="GO" id="GO:0043161">
    <property type="term" value="P:proteasome-mediated ubiquitin-dependent protein catabolic process"/>
    <property type="evidence" value="ECO:0007669"/>
    <property type="project" value="EnsemblFungi"/>
</dbReference>
<dbReference type="SUPFAM" id="SSF53300">
    <property type="entry name" value="vWA-like"/>
    <property type="match status" value="1"/>
</dbReference>
<dbReference type="GO" id="GO:0032436">
    <property type="term" value="P:positive regulation of proteasomal ubiquitin-dependent protein catabolic process"/>
    <property type="evidence" value="ECO:0007669"/>
    <property type="project" value="EnsemblFungi"/>
</dbReference>
<dbReference type="OrthoDB" id="1731724at2759"/>
<protein>
    <recommendedName>
        <fullName evidence="3">VWFA domain-containing protein</fullName>
    </recommendedName>
</protein>
<dbReference type="CDD" id="cd01452">
    <property type="entry name" value="VWA_26S_proteasome_subunit"/>
    <property type="match status" value="1"/>
</dbReference>
<dbReference type="InterPro" id="IPR002035">
    <property type="entry name" value="VWF_A"/>
</dbReference>
<keyword evidence="5" id="KW-1185">Reference proteome</keyword>
<evidence type="ECO:0000313" key="5">
    <source>
        <dbReference type="Proteomes" id="UP000193642"/>
    </source>
</evidence>
<dbReference type="PANTHER" id="PTHR10223:SF0">
    <property type="entry name" value="26S PROTEASOME NON-ATPASE REGULATORY SUBUNIT 4"/>
    <property type="match status" value="1"/>
</dbReference>
<reference evidence="4 5" key="1">
    <citation type="submission" date="2016-07" db="EMBL/GenBank/DDBJ databases">
        <title>Pervasive Adenine N6-methylation of Active Genes in Fungi.</title>
        <authorList>
            <consortium name="DOE Joint Genome Institute"/>
            <person name="Mondo S.J."/>
            <person name="Dannebaum R.O."/>
            <person name="Kuo R.C."/>
            <person name="Labutti K."/>
            <person name="Haridas S."/>
            <person name="Kuo A."/>
            <person name="Salamov A."/>
            <person name="Ahrendt S.R."/>
            <person name="Lipzen A."/>
            <person name="Sullivan W."/>
            <person name="Andreopoulos W.B."/>
            <person name="Clum A."/>
            <person name="Lindquist E."/>
            <person name="Daum C."/>
            <person name="Ramamoorthy G.K."/>
            <person name="Gryganskyi A."/>
            <person name="Culley D."/>
            <person name="Magnuson J.K."/>
            <person name="James T.Y."/>
            <person name="O'Malley M.A."/>
            <person name="Stajich J.E."/>
            <person name="Spatafora J.W."/>
            <person name="Visel A."/>
            <person name="Grigoriev I.V."/>
        </authorList>
    </citation>
    <scope>NUCLEOTIDE SEQUENCE [LARGE SCALE GENOMIC DNA]</scope>
    <source>
        <strain evidence="4 5">JEL800</strain>
    </source>
</reference>